<organism evidence="5 6">
    <name type="scientific">Patellaria atrata CBS 101060</name>
    <dbReference type="NCBI Taxonomy" id="1346257"/>
    <lineage>
        <taxon>Eukaryota</taxon>
        <taxon>Fungi</taxon>
        <taxon>Dikarya</taxon>
        <taxon>Ascomycota</taxon>
        <taxon>Pezizomycotina</taxon>
        <taxon>Dothideomycetes</taxon>
        <taxon>Dothideomycetes incertae sedis</taxon>
        <taxon>Patellariales</taxon>
        <taxon>Patellariaceae</taxon>
        <taxon>Patellaria</taxon>
    </lineage>
</organism>
<feature type="compositionally biased region" description="Basic and acidic residues" evidence="4">
    <location>
        <begin position="1076"/>
        <end position="1089"/>
    </location>
</feature>
<evidence type="ECO:0000313" key="6">
    <source>
        <dbReference type="Proteomes" id="UP000799429"/>
    </source>
</evidence>
<keyword evidence="6" id="KW-1185">Reference proteome</keyword>
<evidence type="ECO:0000256" key="1">
    <source>
        <dbReference type="ARBA" id="ARBA00022574"/>
    </source>
</evidence>
<keyword evidence="1 3" id="KW-0853">WD repeat</keyword>
<feature type="compositionally biased region" description="Low complexity" evidence="4">
    <location>
        <begin position="1024"/>
        <end position="1038"/>
    </location>
</feature>
<feature type="compositionally biased region" description="Acidic residues" evidence="4">
    <location>
        <begin position="1065"/>
        <end position="1075"/>
    </location>
</feature>
<feature type="repeat" description="WD" evidence="3">
    <location>
        <begin position="169"/>
        <end position="203"/>
    </location>
</feature>
<keyword evidence="2" id="KW-0677">Repeat</keyword>
<dbReference type="InterPro" id="IPR036322">
    <property type="entry name" value="WD40_repeat_dom_sf"/>
</dbReference>
<dbReference type="Proteomes" id="UP000799429">
    <property type="component" value="Unassembled WGS sequence"/>
</dbReference>
<proteinExistence type="predicted"/>
<evidence type="ECO:0000256" key="4">
    <source>
        <dbReference type="SAM" id="MobiDB-lite"/>
    </source>
</evidence>
<feature type="compositionally biased region" description="Basic and acidic residues" evidence="4">
    <location>
        <begin position="381"/>
        <end position="397"/>
    </location>
</feature>
<dbReference type="InterPro" id="IPR015943">
    <property type="entry name" value="WD40/YVTN_repeat-like_dom_sf"/>
</dbReference>
<dbReference type="Gene3D" id="2.130.10.10">
    <property type="entry name" value="YVTN repeat-like/Quinoprotein amine dehydrogenase"/>
    <property type="match status" value="3"/>
</dbReference>
<dbReference type="Pfam" id="PF00400">
    <property type="entry name" value="WD40"/>
    <property type="match status" value="4"/>
</dbReference>
<comment type="caution">
    <text evidence="5">The sequence shown here is derived from an EMBL/GenBank/DDBJ whole genome shotgun (WGS) entry which is preliminary data.</text>
</comment>
<evidence type="ECO:0000313" key="5">
    <source>
        <dbReference type="EMBL" id="KAF2837813.1"/>
    </source>
</evidence>
<dbReference type="SUPFAM" id="SSF50978">
    <property type="entry name" value="WD40 repeat-like"/>
    <property type="match status" value="1"/>
</dbReference>
<protein>
    <submittedName>
        <fullName evidence="5">WD40 repeat-like protein</fullName>
    </submittedName>
</protein>
<dbReference type="InterPro" id="IPR001680">
    <property type="entry name" value="WD40_rpt"/>
</dbReference>
<feature type="compositionally biased region" description="Polar residues" evidence="4">
    <location>
        <begin position="1049"/>
        <end position="1063"/>
    </location>
</feature>
<dbReference type="PROSITE" id="PS50082">
    <property type="entry name" value="WD_REPEATS_2"/>
    <property type="match status" value="3"/>
</dbReference>
<dbReference type="PANTHER" id="PTHR15574:SF40">
    <property type="entry name" value="WD AND TETRATRICOPEPTIDE REPEATS PROTEIN 1"/>
    <property type="match status" value="1"/>
</dbReference>
<feature type="region of interest" description="Disordered" evidence="4">
    <location>
        <begin position="349"/>
        <end position="408"/>
    </location>
</feature>
<feature type="compositionally biased region" description="Polar residues" evidence="4">
    <location>
        <begin position="796"/>
        <end position="811"/>
    </location>
</feature>
<feature type="compositionally biased region" description="Basic and acidic residues" evidence="4">
    <location>
        <begin position="349"/>
        <end position="365"/>
    </location>
</feature>
<reference evidence="5" key="1">
    <citation type="journal article" date="2020" name="Stud. Mycol.">
        <title>101 Dothideomycetes genomes: a test case for predicting lifestyles and emergence of pathogens.</title>
        <authorList>
            <person name="Haridas S."/>
            <person name="Albert R."/>
            <person name="Binder M."/>
            <person name="Bloem J."/>
            <person name="Labutti K."/>
            <person name="Salamov A."/>
            <person name="Andreopoulos B."/>
            <person name="Baker S."/>
            <person name="Barry K."/>
            <person name="Bills G."/>
            <person name="Bluhm B."/>
            <person name="Cannon C."/>
            <person name="Castanera R."/>
            <person name="Culley D."/>
            <person name="Daum C."/>
            <person name="Ezra D."/>
            <person name="Gonzalez J."/>
            <person name="Henrissat B."/>
            <person name="Kuo A."/>
            <person name="Liang C."/>
            <person name="Lipzen A."/>
            <person name="Lutzoni F."/>
            <person name="Magnuson J."/>
            <person name="Mondo S."/>
            <person name="Nolan M."/>
            <person name="Ohm R."/>
            <person name="Pangilinan J."/>
            <person name="Park H.-J."/>
            <person name="Ramirez L."/>
            <person name="Alfaro M."/>
            <person name="Sun H."/>
            <person name="Tritt A."/>
            <person name="Yoshinaga Y."/>
            <person name="Zwiers L.-H."/>
            <person name="Turgeon B."/>
            <person name="Goodwin S."/>
            <person name="Spatafora J."/>
            <person name="Crous P."/>
            <person name="Grigoriev I."/>
        </authorList>
    </citation>
    <scope>NUCLEOTIDE SEQUENCE</scope>
    <source>
        <strain evidence="5">CBS 101060</strain>
    </source>
</reference>
<evidence type="ECO:0000256" key="3">
    <source>
        <dbReference type="PROSITE-ProRule" id="PRU00221"/>
    </source>
</evidence>
<dbReference type="GO" id="GO:0005737">
    <property type="term" value="C:cytoplasm"/>
    <property type="evidence" value="ECO:0007669"/>
    <property type="project" value="TreeGrafter"/>
</dbReference>
<name>A0A9P4SA23_9PEZI</name>
<evidence type="ECO:0000256" key="2">
    <source>
        <dbReference type="ARBA" id="ARBA00022737"/>
    </source>
</evidence>
<feature type="region of interest" description="Disordered" evidence="4">
    <location>
        <begin position="1017"/>
        <end position="1089"/>
    </location>
</feature>
<feature type="repeat" description="WD" evidence="3">
    <location>
        <begin position="91"/>
        <end position="134"/>
    </location>
</feature>
<dbReference type="PANTHER" id="PTHR15574">
    <property type="entry name" value="WD REPEAT DOMAIN-CONTAINING FAMILY"/>
    <property type="match status" value="1"/>
</dbReference>
<gene>
    <name evidence="5" type="ORF">M501DRAFT_1032468</name>
</gene>
<dbReference type="InterPro" id="IPR045151">
    <property type="entry name" value="DCAF8"/>
</dbReference>
<feature type="compositionally biased region" description="Acidic residues" evidence="4">
    <location>
        <begin position="859"/>
        <end position="883"/>
    </location>
</feature>
<accession>A0A9P4SA23</accession>
<dbReference type="EMBL" id="MU006098">
    <property type="protein sequence ID" value="KAF2837813.1"/>
    <property type="molecule type" value="Genomic_DNA"/>
</dbReference>
<dbReference type="AlphaFoldDB" id="A0A9P4SA23"/>
<dbReference type="PROSITE" id="PS50294">
    <property type="entry name" value="WD_REPEATS_REGION"/>
    <property type="match status" value="1"/>
</dbReference>
<dbReference type="SMART" id="SM00320">
    <property type="entry name" value="WD40"/>
    <property type="match status" value="7"/>
</dbReference>
<dbReference type="OrthoDB" id="4869960at2759"/>
<feature type="region of interest" description="Disordered" evidence="4">
    <location>
        <begin position="769"/>
        <end position="897"/>
    </location>
</feature>
<dbReference type="GO" id="GO:0045717">
    <property type="term" value="P:negative regulation of fatty acid biosynthetic process"/>
    <property type="evidence" value="ECO:0007669"/>
    <property type="project" value="TreeGrafter"/>
</dbReference>
<dbReference type="GO" id="GO:0080008">
    <property type="term" value="C:Cul4-RING E3 ubiquitin ligase complex"/>
    <property type="evidence" value="ECO:0007669"/>
    <property type="project" value="TreeGrafter"/>
</dbReference>
<sequence>MKYTLLDRLLRRELGGTSRYSHVCGVYGDRNLIDDLDIVNELKGHTGCVNALCWSKSGRLLASGSDDQNVNIHSYLPESSTSQFQLTTQISTGHGANVFSVKFMPYSNDQTIVTAAGDGEVRIFDLEYSGRSSTSRQNASGSSRRGRALNNVYNSVQYLTEGDTNAKVFRSHGDRVKRIVTESSPYHFLTCSEDGEVRQWDTRLPSSAYPRPGSRSDYSVPPPLISYKRYRLDLNTISCSPSQPHYIALGGAHLHCFLHDRRMLGRDRSLEAGLPTSYPRSDLSVDDESMAQATQCVRRFAPNGVQRMKPGEHGHITACKISDYNPNELIVSWSGDWIYSFDILRSPDARESRKDRTKANGEETKITQLKQSRLRKRKRDRIPSRESLERAGSRPRTESIPSADADEDISLMIQYGNGQSEEIPIGLPRSRSSSNAVSQIVMSQRQVESMRIAKTSVKIRQRMFALEARGPVSASDPTGYGSNFTGALGFCASILPDMDEIHRTWPYPINPEPLDVAVHKKLRIQRESSRRFVQAAGTLARALGGKLRTGGNSQSIISEYFTQIVPAPNEGLSIPKHEQFGYDFIKAILLWVDSGVGSMLEGFSRPSHIPLRHPRFPVPADASLEAIEDFLIPYLLELATDRPVPRIDTSRFEVDENHVLFQTEKDAVLTFASAIRLPFEDLSAPPAAAHDLPAYSERGETHSEHSITTLNRLTTLKFWGLEVARGLLMTAGEGVNFSFMDSAFGGLGHADEATQEIEDSITFTTQRVDPVEEPQVQEISFVRRPRRNSNEIPVAESSNSATRASPTSAPRQPTVEDADEDENVSSLPPPGTASTHDPLLSTGEERVDIETGDPNTNEAEAEAEDDSNGNENDNDDDDEDGDYDFWSQSEHGTWESTREDIIERQTLRSMVDIDKPCDSHTRVYRGHCNAKTVKDVNFFGLQDEYVVSGSDSGHLFIWDKKTSQIVNILEGDGEVVNVVQGHPYEPLIAVSGIDHTIKIFSPDARARRDARHGIIKSVDPSNFSSLGTGRTRGSSLLLNRRPSTAVRATASNSSRSERQTNALDSDQDSDYESSEEEIKPGGLESRKRLHQEYEITSRNDVERRTGGGDAYITRSMLAQLAQHIQARTGNQEGAQIVLEQQDCSVM</sequence>
<feature type="repeat" description="WD" evidence="3">
    <location>
        <begin position="42"/>
        <end position="72"/>
    </location>
</feature>